<evidence type="ECO:0000313" key="3">
    <source>
        <dbReference type="Proteomes" id="UP000251891"/>
    </source>
</evidence>
<feature type="compositionally biased region" description="Pro residues" evidence="1">
    <location>
        <begin position="73"/>
        <end position="91"/>
    </location>
</feature>
<sequence>MAPTACPRPANSSRSCSTTPGRCRTTAASRPRTRSPSLRPTTAVDRPGPASSAEAAGSAGTPGPPGSAGTLGPPGPPGPPGQPGQPGPAGMPSPAGSAGVPGSTGPEIARSGPGRWERDGRERTGAPDRPAVGQPAATAGISVAAAGCRKFNSSPESMRGTSSVLPWFRPERWSSASGRVSMAGPTERGPAPEPVLMKCTRCSGG</sequence>
<dbReference type="EMBL" id="QLYX01000018">
    <property type="protein sequence ID" value="RAY11560.1"/>
    <property type="molecule type" value="Genomic_DNA"/>
</dbReference>
<feature type="compositionally biased region" description="Low complexity" evidence="1">
    <location>
        <begin position="92"/>
        <end position="106"/>
    </location>
</feature>
<comment type="caution">
    <text evidence="2">The sequence shown here is derived from an EMBL/GenBank/DDBJ whole genome shotgun (WGS) entry which is preliminary data.</text>
</comment>
<evidence type="ECO:0000313" key="2">
    <source>
        <dbReference type="EMBL" id="RAY11560.1"/>
    </source>
</evidence>
<dbReference type="Proteomes" id="UP000251891">
    <property type="component" value="Unassembled WGS sequence"/>
</dbReference>
<proteinExistence type="predicted"/>
<reference evidence="2 3" key="1">
    <citation type="submission" date="2018-06" db="EMBL/GenBank/DDBJ databases">
        <title>Actinomadura craniellae sp. nov. isolated from marine sponge Craniella sp.</title>
        <authorList>
            <person name="Li L."/>
            <person name="Xu Q.H."/>
            <person name="Lin H.W."/>
            <person name="Lu Y.H."/>
        </authorList>
    </citation>
    <scope>NUCLEOTIDE SEQUENCE [LARGE SCALE GENOMIC DNA]</scope>
    <source>
        <strain evidence="2 3">LHW63021</strain>
    </source>
</reference>
<gene>
    <name evidence="2" type="ORF">DPM19_30125</name>
</gene>
<feature type="compositionally biased region" description="Low complexity" evidence="1">
    <location>
        <begin position="24"/>
        <end position="71"/>
    </location>
</feature>
<organism evidence="2 3">
    <name type="scientific">Actinomadura craniellae</name>
    <dbReference type="NCBI Taxonomy" id="2231787"/>
    <lineage>
        <taxon>Bacteria</taxon>
        <taxon>Bacillati</taxon>
        <taxon>Actinomycetota</taxon>
        <taxon>Actinomycetes</taxon>
        <taxon>Streptosporangiales</taxon>
        <taxon>Thermomonosporaceae</taxon>
        <taxon>Actinomadura</taxon>
    </lineage>
</organism>
<keyword evidence="3" id="KW-1185">Reference proteome</keyword>
<evidence type="ECO:0008006" key="4">
    <source>
        <dbReference type="Google" id="ProtNLM"/>
    </source>
</evidence>
<feature type="compositionally biased region" description="Basic and acidic residues" evidence="1">
    <location>
        <begin position="115"/>
        <end position="126"/>
    </location>
</feature>
<protein>
    <recommendedName>
        <fullName evidence="4">Collagen-like protein</fullName>
    </recommendedName>
</protein>
<feature type="compositionally biased region" description="Polar residues" evidence="1">
    <location>
        <begin position="10"/>
        <end position="20"/>
    </location>
</feature>
<feature type="region of interest" description="Disordered" evidence="1">
    <location>
        <begin position="1"/>
        <end position="138"/>
    </location>
</feature>
<evidence type="ECO:0000256" key="1">
    <source>
        <dbReference type="SAM" id="MobiDB-lite"/>
    </source>
</evidence>
<name>A0A365GXK8_9ACTN</name>
<accession>A0A365GXK8</accession>
<dbReference type="AlphaFoldDB" id="A0A365GXK8"/>
<dbReference type="InterPro" id="IPR008160">
    <property type="entry name" value="Collagen"/>
</dbReference>
<dbReference type="Pfam" id="PF01391">
    <property type="entry name" value="Collagen"/>
    <property type="match status" value="1"/>
</dbReference>